<keyword evidence="3" id="KW-1185">Reference proteome</keyword>
<name>A0AAD6ZGD1_9AGAR</name>
<protein>
    <recommendedName>
        <fullName evidence="1">T6SS Phospholipase effector Tle1-like catalytic domain-containing protein</fullName>
    </recommendedName>
</protein>
<dbReference type="AlphaFoldDB" id="A0AAD6ZGD1"/>
<dbReference type="Pfam" id="PF09994">
    <property type="entry name" value="T6SS_Tle1-like_cat"/>
    <property type="match status" value="1"/>
</dbReference>
<dbReference type="PANTHER" id="PTHR33840:SF1">
    <property type="entry name" value="TLE1 PHOSPHOLIPASE DOMAIN-CONTAINING PROTEIN"/>
    <property type="match status" value="1"/>
</dbReference>
<dbReference type="PANTHER" id="PTHR33840">
    <property type="match status" value="1"/>
</dbReference>
<reference evidence="2" key="1">
    <citation type="submission" date="2023-03" db="EMBL/GenBank/DDBJ databases">
        <title>Massive genome expansion in bonnet fungi (Mycena s.s.) driven by repeated elements and novel gene families across ecological guilds.</title>
        <authorList>
            <consortium name="Lawrence Berkeley National Laboratory"/>
            <person name="Harder C.B."/>
            <person name="Miyauchi S."/>
            <person name="Viragh M."/>
            <person name="Kuo A."/>
            <person name="Thoen E."/>
            <person name="Andreopoulos B."/>
            <person name="Lu D."/>
            <person name="Skrede I."/>
            <person name="Drula E."/>
            <person name="Henrissat B."/>
            <person name="Morin E."/>
            <person name="Kohler A."/>
            <person name="Barry K."/>
            <person name="LaButti K."/>
            <person name="Morin E."/>
            <person name="Salamov A."/>
            <person name="Lipzen A."/>
            <person name="Mereny Z."/>
            <person name="Hegedus B."/>
            <person name="Baldrian P."/>
            <person name="Stursova M."/>
            <person name="Weitz H."/>
            <person name="Taylor A."/>
            <person name="Grigoriev I.V."/>
            <person name="Nagy L.G."/>
            <person name="Martin F."/>
            <person name="Kauserud H."/>
        </authorList>
    </citation>
    <scope>NUCLEOTIDE SEQUENCE</scope>
    <source>
        <strain evidence="2">CBHHK002</strain>
    </source>
</reference>
<proteinExistence type="predicted"/>
<organism evidence="2 3">
    <name type="scientific">Mycena albidolilacea</name>
    <dbReference type="NCBI Taxonomy" id="1033008"/>
    <lineage>
        <taxon>Eukaryota</taxon>
        <taxon>Fungi</taxon>
        <taxon>Dikarya</taxon>
        <taxon>Basidiomycota</taxon>
        <taxon>Agaricomycotina</taxon>
        <taxon>Agaricomycetes</taxon>
        <taxon>Agaricomycetidae</taxon>
        <taxon>Agaricales</taxon>
        <taxon>Marasmiineae</taxon>
        <taxon>Mycenaceae</taxon>
        <taxon>Mycena</taxon>
    </lineage>
</organism>
<evidence type="ECO:0000313" key="3">
    <source>
        <dbReference type="Proteomes" id="UP001218218"/>
    </source>
</evidence>
<sequence>KEASKIAENCKRTFSRDVWIHFVGVWDTVSSVGVFRGKPLPLTLSVTQFCTFRHALALDEYHVKFLPEYIDSGSSATSKHKAGHHPIDVKEVWFAGSHSDMYVDPPNLNDSDTASAGSVVINCSHKSLFQYQAERIARFAEGDEGTREILSNSRAPP</sequence>
<evidence type="ECO:0000259" key="1">
    <source>
        <dbReference type="Pfam" id="PF09994"/>
    </source>
</evidence>
<dbReference type="EMBL" id="JARIHO010000052">
    <property type="protein sequence ID" value="KAJ7321040.1"/>
    <property type="molecule type" value="Genomic_DNA"/>
</dbReference>
<feature type="non-terminal residue" evidence="2">
    <location>
        <position position="1"/>
    </location>
</feature>
<dbReference type="Proteomes" id="UP001218218">
    <property type="component" value="Unassembled WGS sequence"/>
</dbReference>
<evidence type="ECO:0000313" key="2">
    <source>
        <dbReference type="EMBL" id="KAJ7321040.1"/>
    </source>
</evidence>
<accession>A0AAD6ZGD1</accession>
<feature type="domain" description="T6SS Phospholipase effector Tle1-like catalytic" evidence="1">
    <location>
        <begin position="8"/>
        <end position="101"/>
    </location>
</feature>
<gene>
    <name evidence="2" type="ORF">DFH08DRAFT_713145</name>
</gene>
<comment type="caution">
    <text evidence="2">The sequence shown here is derived from an EMBL/GenBank/DDBJ whole genome shotgun (WGS) entry which is preliminary data.</text>
</comment>
<dbReference type="InterPro" id="IPR018712">
    <property type="entry name" value="Tle1-like_cat"/>
</dbReference>